<dbReference type="PROSITE" id="PS00108">
    <property type="entry name" value="PROTEIN_KINASE_ST"/>
    <property type="match status" value="1"/>
</dbReference>
<reference evidence="1 2" key="1">
    <citation type="submission" date="2019-12" db="EMBL/GenBank/DDBJ databases">
        <authorList>
            <person name="Alioto T."/>
            <person name="Alioto T."/>
            <person name="Gomez Garrido J."/>
        </authorList>
    </citation>
    <scope>NUCLEOTIDE SEQUENCE [LARGE SCALE GENOMIC DNA]</scope>
</reference>
<protein>
    <submittedName>
        <fullName evidence="1">---NA</fullName>
    </submittedName>
</protein>
<organism evidence="1 2">
    <name type="scientific">Olea europaea subsp. europaea</name>
    <dbReference type="NCBI Taxonomy" id="158383"/>
    <lineage>
        <taxon>Eukaryota</taxon>
        <taxon>Viridiplantae</taxon>
        <taxon>Streptophyta</taxon>
        <taxon>Embryophyta</taxon>
        <taxon>Tracheophyta</taxon>
        <taxon>Spermatophyta</taxon>
        <taxon>Magnoliopsida</taxon>
        <taxon>eudicotyledons</taxon>
        <taxon>Gunneridae</taxon>
        <taxon>Pentapetalae</taxon>
        <taxon>asterids</taxon>
        <taxon>lamiids</taxon>
        <taxon>Lamiales</taxon>
        <taxon>Oleaceae</taxon>
        <taxon>Oleeae</taxon>
        <taxon>Olea</taxon>
    </lineage>
</organism>
<dbReference type="GO" id="GO:0004672">
    <property type="term" value="F:protein kinase activity"/>
    <property type="evidence" value="ECO:0007669"/>
    <property type="project" value="InterPro"/>
</dbReference>
<keyword evidence="2" id="KW-1185">Reference proteome</keyword>
<dbReference type="InterPro" id="IPR008271">
    <property type="entry name" value="Ser/Thr_kinase_AS"/>
</dbReference>
<feature type="non-terminal residue" evidence="1">
    <location>
        <position position="55"/>
    </location>
</feature>
<dbReference type="Gramene" id="OE9A050422T1">
    <property type="protein sequence ID" value="OE9A050422C1"/>
    <property type="gene ID" value="OE9A050422"/>
</dbReference>
<accession>A0A8S0ULZ5</accession>
<gene>
    <name evidence="1" type="ORF">OLEA9_A050422</name>
</gene>
<evidence type="ECO:0000313" key="1">
    <source>
        <dbReference type="EMBL" id="CAA3018579.1"/>
    </source>
</evidence>
<comment type="caution">
    <text evidence="1">The sequence shown here is derived from an EMBL/GenBank/DDBJ whole genome shotgun (WGS) entry which is preliminary data.</text>
</comment>
<sequence length="55" mass="6530">MGMVHKDLKSKNFLLSDEVQAFAHEGRLNMWMRRMGKRIEVSKYMDVKNGGEWDK</sequence>
<evidence type="ECO:0000313" key="2">
    <source>
        <dbReference type="Proteomes" id="UP000594638"/>
    </source>
</evidence>
<dbReference type="EMBL" id="CACTIH010007872">
    <property type="protein sequence ID" value="CAA3018579.1"/>
    <property type="molecule type" value="Genomic_DNA"/>
</dbReference>
<name>A0A8S0ULZ5_OLEEU</name>
<proteinExistence type="predicted"/>
<dbReference type="AlphaFoldDB" id="A0A8S0ULZ5"/>
<dbReference type="Proteomes" id="UP000594638">
    <property type="component" value="Unassembled WGS sequence"/>
</dbReference>